<dbReference type="Pfam" id="PF10397">
    <property type="entry name" value="ADSL_C"/>
    <property type="match status" value="1"/>
</dbReference>
<evidence type="ECO:0000313" key="6">
    <source>
        <dbReference type="Proteomes" id="UP000373449"/>
    </source>
</evidence>
<dbReference type="InterPro" id="IPR004769">
    <property type="entry name" value="Pur_lyase"/>
</dbReference>
<gene>
    <name evidence="3" type="primary">purB</name>
    <name evidence="4" type="synonym">pcaB_2</name>
    <name evidence="3" type="ORF">CRN84_04725</name>
    <name evidence="4" type="ORF">NCTC12282_01616</name>
</gene>
<dbReference type="PRINTS" id="PR00149">
    <property type="entry name" value="FUMRATELYASE"/>
</dbReference>
<dbReference type="InterPro" id="IPR008948">
    <property type="entry name" value="L-Aspartase-like"/>
</dbReference>
<dbReference type="GO" id="GO:0070626">
    <property type="term" value="F:(S)-2-(5-amino-1-(5-phospho-D-ribosyl)imidazole-4-carboxamido) succinate lyase (fumarate-forming) activity"/>
    <property type="evidence" value="ECO:0007669"/>
    <property type="project" value="TreeGrafter"/>
</dbReference>
<dbReference type="PROSITE" id="PS00163">
    <property type="entry name" value="FUMARATE_LYASES"/>
    <property type="match status" value="1"/>
</dbReference>
<dbReference type="InterPro" id="IPR000362">
    <property type="entry name" value="Fumarate_lyase_fam"/>
</dbReference>
<dbReference type="Proteomes" id="UP000224974">
    <property type="component" value="Unassembled WGS sequence"/>
</dbReference>
<dbReference type="STRING" id="1111728.GCA_000427805_03440"/>
<dbReference type="GO" id="GO:0044208">
    <property type="term" value="P:'de novo' AMP biosynthetic process"/>
    <property type="evidence" value="ECO:0007669"/>
    <property type="project" value="UniProtKB-UniPathway"/>
</dbReference>
<dbReference type="Proteomes" id="UP000373449">
    <property type="component" value="Unassembled WGS sequence"/>
</dbReference>
<dbReference type="GO" id="GO:0047472">
    <property type="term" value="F:3-carboxy-cis,cis-muconate cycloisomerase activity"/>
    <property type="evidence" value="ECO:0007669"/>
    <property type="project" value="UniProtKB-EC"/>
</dbReference>
<dbReference type="UniPathway" id="UPA00074">
    <property type="reaction ID" value="UER00132"/>
</dbReference>
<dbReference type="EC" id="5.5.1.2" evidence="4"/>
<dbReference type="Gene3D" id="1.20.200.10">
    <property type="entry name" value="Fumarase/aspartase (Central domain)"/>
    <property type="match status" value="1"/>
</dbReference>
<dbReference type="PANTHER" id="PTHR43172:SF1">
    <property type="entry name" value="ADENYLOSUCCINATE LYASE"/>
    <property type="match status" value="1"/>
</dbReference>
<protein>
    <submittedName>
        <fullName evidence="4">3-carboxy-cis,cis-muconate cycloisomerase</fullName>
        <ecNumber evidence="4">5.5.1.2</ecNumber>
    </submittedName>
    <submittedName>
        <fullName evidence="3">Adenylosuccinate lyase</fullName>
    </submittedName>
</protein>
<evidence type="ECO:0000256" key="1">
    <source>
        <dbReference type="ARBA" id="ARBA00023239"/>
    </source>
</evidence>
<dbReference type="UniPathway" id="UPA00075">
    <property type="reaction ID" value="UER00336"/>
</dbReference>
<dbReference type="PANTHER" id="PTHR43172">
    <property type="entry name" value="ADENYLOSUCCINATE LYASE"/>
    <property type="match status" value="1"/>
</dbReference>
<dbReference type="OrthoDB" id="9768878at2"/>
<dbReference type="CDD" id="cd01597">
    <property type="entry name" value="pCLME"/>
    <property type="match status" value="1"/>
</dbReference>
<accession>A0A2C6DIU5</accession>
<keyword evidence="4" id="KW-0413">Isomerase</keyword>
<dbReference type="GO" id="GO:0005829">
    <property type="term" value="C:cytosol"/>
    <property type="evidence" value="ECO:0007669"/>
    <property type="project" value="TreeGrafter"/>
</dbReference>
<dbReference type="GO" id="GO:0006189">
    <property type="term" value="P:'de novo' IMP biosynthetic process"/>
    <property type="evidence" value="ECO:0007669"/>
    <property type="project" value="UniProtKB-UniPathway"/>
</dbReference>
<keyword evidence="1 3" id="KW-0456">Lyase</keyword>
<dbReference type="GO" id="GO:0004018">
    <property type="term" value="F:N6-(1,2-dicarboxyethyl)AMP AMP-lyase (fumarate-forming) activity"/>
    <property type="evidence" value="ECO:0007669"/>
    <property type="project" value="InterPro"/>
</dbReference>
<evidence type="ECO:0000313" key="3">
    <source>
        <dbReference type="EMBL" id="PHI28673.1"/>
    </source>
</evidence>
<reference evidence="4 6" key="3">
    <citation type="submission" date="2019-03" db="EMBL/GenBank/DDBJ databases">
        <authorList>
            <consortium name="Pathogen Informatics"/>
        </authorList>
    </citation>
    <scope>NUCLEOTIDE SEQUENCE [LARGE SCALE GENOMIC DNA]</scope>
    <source>
        <strain evidence="4 6">NCTC12282</strain>
    </source>
</reference>
<dbReference type="AlphaFoldDB" id="A0A2C6DIU5"/>
<dbReference type="Pfam" id="PF00206">
    <property type="entry name" value="Lyase_1"/>
    <property type="match status" value="1"/>
</dbReference>
<dbReference type="RefSeq" id="WP_029095535.1">
    <property type="nucleotide sequence ID" value="NZ_CAADJA010000002.1"/>
</dbReference>
<sequence>MNSTVIDSQVFGPLFSTEEMRNIFSDRNLVQSWLDTEAALAKAEGTLGIIPADAMKEICSKANADLLDIPSIGEFYKSSITIVPLLKAFKNVLDNNAGEFVHWGATSQDIVDTGLVLQIRQAHAVLLQKVQRCEAACYVLAEKYKHVVMAGRTHVQHALPITMGFKAAVWASELSRHVTRLNEITPRLFVGQFSGAVGTLASLETEGLKVQELMMKELGLNAPDIAWHSARDNIAEFISVLALIASTIGKITREVLTLQRTEIGELEEPFFMGKVGSSTMPHKRNPQVCENVIALTRSVRALAPLAVEAMNCENERDWSCEIAEWDFVQRACHLLDAALEKSVDILENLMVHPEKMEKNLNHLKGLMLSESVMMHLGAKMGRLTAHEIVYTICMDAFEKDIAMEDALLAHPEVMEYFSIEEIRQMLNPHNYIGLATTFVDRVLAKRTNSQ</sequence>
<dbReference type="InterPro" id="IPR020557">
    <property type="entry name" value="Fumarate_lyase_CS"/>
</dbReference>
<dbReference type="PRINTS" id="PR00145">
    <property type="entry name" value="ARGSUCLYASE"/>
</dbReference>
<dbReference type="SUPFAM" id="SSF48557">
    <property type="entry name" value="L-aspartase-like"/>
    <property type="match status" value="1"/>
</dbReference>
<dbReference type="EMBL" id="CAADJA010000002">
    <property type="protein sequence ID" value="VFS46698.1"/>
    <property type="molecule type" value="Genomic_DNA"/>
</dbReference>
<dbReference type="SMART" id="SM00998">
    <property type="entry name" value="ADSL_C"/>
    <property type="match status" value="1"/>
</dbReference>
<proteinExistence type="predicted"/>
<dbReference type="Gene3D" id="1.10.40.30">
    <property type="entry name" value="Fumarase/aspartase (C-terminal domain)"/>
    <property type="match status" value="1"/>
</dbReference>
<dbReference type="EMBL" id="PDDX01000001">
    <property type="protein sequence ID" value="PHI28673.1"/>
    <property type="molecule type" value="Genomic_DNA"/>
</dbReference>
<organism evidence="3 5">
    <name type="scientific">Budvicia aquatica</name>
    <dbReference type="NCBI Taxonomy" id="82979"/>
    <lineage>
        <taxon>Bacteria</taxon>
        <taxon>Pseudomonadati</taxon>
        <taxon>Pseudomonadota</taxon>
        <taxon>Gammaproteobacteria</taxon>
        <taxon>Enterobacterales</taxon>
        <taxon>Budviciaceae</taxon>
        <taxon>Budvicia</taxon>
    </lineage>
</organism>
<evidence type="ECO:0000259" key="2">
    <source>
        <dbReference type="SMART" id="SM00998"/>
    </source>
</evidence>
<keyword evidence="5" id="KW-1185">Reference proteome</keyword>
<name>A0A2C6DIU5_9GAMM</name>
<evidence type="ECO:0000313" key="5">
    <source>
        <dbReference type="Proteomes" id="UP000224974"/>
    </source>
</evidence>
<evidence type="ECO:0000313" key="4">
    <source>
        <dbReference type="EMBL" id="VFS46698.1"/>
    </source>
</evidence>
<feature type="domain" description="Adenylosuccinate lyase C-terminal" evidence="2">
    <location>
        <begin position="364"/>
        <end position="443"/>
    </location>
</feature>
<dbReference type="NCBIfam" id="TIGR00928">
    <property type="entry name" value="purB"/>
    <property type="match status" value="1"/>
</dbReference>
<reference evidence="5" key="1">
    <citation type="submission" date="2017-09" db="EMBL/GenBank/DDBJ databases">
        <title>FDA dAtabase for Regulatory Grade micrObial Sequences (FDA-ARGOS): Supporting development and validation of Infectious Disease Dx tests.</title>
        <authorList>
            <person name="Minogue T."/>
            <person name="Wolcott M."/>
            <person name="Wasieloski L."/>
            <person name="Aguilar W."/>
            <person name="Moore D."/>
            <person name="Tallon L."/>
            <person name="Sadzewicz L."/>
            <person name="Ott S."/>
            <person name="Zhao X."/>
            <person name="Nagaraj S."/>
            <person name="Vavikolanu K."/>
            <person name="Aluvathingal J."/>
            <person name="Nadendla S."/>
            <person name="Sichtig H."/>
        </authorList>
    </citation>
    <scope>NUCLEOTIDE SEQUENCE [LARGE SCALE GENOMIC DNA]</scope>
    <source>
        <strain evidence="5">FDAARGOS_387</strain>
    </source>
</reference>
<dbReference type="InterPro" id="IPR019468">
    <property type="entry name" value="AdenyloSucc_lyase_C"/>
</dbReference>
<dbReference type="InterPro" id="IPR022761">
    <property type="entry name" value="Fumarate_lyase_N"/>
</dbReference>
<reference evidence="3" key="2">
    <citation type="submission" date="2017-09" db="EMBL/GenBank/DDBJ databases">
        <title>FDA dAtabase for Regulatory Grade micrObial Sequences (FDA-ARGOS): Supporting development and validation of Infectious Disease Dx tests.</title>
        <authorList>
            <person name="Minogue T."/>
            <person name="Wolcott M."/>
            <person name="Wasieloski L."/>
            <person name="Aguilar W."/>
            <person name="Moore D."/>
            <person name="Tallon L.J."/>
            <person name="Sadzewicz L."/>
            <person name="Ott S."/>
            <person name="Zhao X."/>
            <person name="Nagaraj S."/>
            <person name="Vavikolanu K."/>
            <person name="Aluvathingal J."/>
            <person name="Nadendla S."/>
            <person name="Sichtig H."/>
        </authorList>
    </citation>
    <scope>NUCLEOTIDE SEQUENCE</scope>
    <source>
        <strain evidence="3">FDAARGOS_387</strain>
    </source>
</reference>